<dbReference type="OMA" id="RRMVYVY"/>
<dbReference type="OrthoDB" id="4090479at2759"/>
<feature type="compositionally biased region" description="Low complexity" evidence="1">
    <location>
        <begin position="315"/>
        <end position="334"/>
    </location>
</feature>
<dbReference type="eggNOG" id="ENOG502RQJB">
    <property type="taxonomic scope" value="Eukaryota"/>
</dbReference>
<evidence type="ECO:0000313" key="3">
    <source>
        <dbReference type="EMBL" id="CCK70299.1"/>
    </source>
</evidence>
<feature type="compositionally biased region" description="Polar residues" evidence="1">
    <location>
        <begin position="405"/>
        <end position="419"/>
    </location>
</feature>
<protein>
    <recommendedName>
        <fullName evidence="2">GDS1 winged helix domain-containing protein</fullName>
    </recommendedName>
</protein>
<feature type="domain" description="GDS1 winged helix" evidence="2">
    <location>
        <begin position="146"/>
        <end position="239"/>
    </location>
</feature>
<evidence type="ECO:0000256" key="1">
    <source>
        <dbReference type="SAM" id="MobiDB-lite"/>
    </source>
</evidence>
<evidence type="ECO:0000259" key="2">
    <source>
        <dbReference type="Pfam" id="PF25318"/>
    </source>
</evidence>
<proteinExistence type="predicted"/>
<dbReference type="GeneID" id="34525999"/>
<dbReference type="RefSeq" id="XP_022464545.1">
    <property type="nucleotide sequence ID" value="XM_022608005.1"/>
</dbReference>
<gene>
    <name evidence="3" type="primary">KNAG0E00310</name>
    <name evidence="3" type="ordered locus">KNAG_0E00310</name>
</gene>
<dbReference type="Proteomes" id="UP000006310">
    <property type="component" value="Chromosome 5"/>
</dbReference>
<evidence type="ECO:0000313" key="4">
    <source>
        <dbReference type="Proteomes" id="UP000006310"/>
    </source>
</evidence>
<dbReference type="KEGG" id="kng:KNAG_0E00310"/>
<dbReference type="HOGENOM" id="CLU_028816_1_0_1"/>
<feature type="region of interest" description="Disordered" evidence="1">
    <location>
        <begin position="52"/>
        <end position="117"/>
    </location>
</feature>
<dbReference type="EMBL" id="HE978318">
    <property type="protein sequence ID" value="CCK70299.1"/>
    <property type="molecule type" value="Genomic_DNA"/>
</dbReference>
<feature type="compositionally biased region" description="Low complexity" evidence="1">
    <location>
        <begin position="98"/>
        <end position="117"/>
    </location>
</feature>
<dbReference type="Pfam" id="PF25318">
    <property type="entry name" value="WHD_GDS1"/>
    <property type="match status" value="1"/>
</dbReference>
<dbReference type="InterPro" id="IPR057511">
    <property type="entry name" value="WH_GDS1"/>
</dbReference>
<reference evidence="4" key="2">
    <citation type="submission" date="2012-08" db="EMBL/GenBank/DDBJ databases">
        <title>Genome sequence of Kazachstania naganishii.</title>
        <authorList>
            <person name="Gordon J.L."/>
            <person name="Armisen D."/>
            <person name="Proux-Wera E."/>
            <person name="OhEigeartaigh S.S."/>
            <person name="Byrne K.P."/>
            <person name="Wolfe K.H."/>
        </authorList>
    </citation>
    <scope>NUCLEOTIDE SEQUENCE [LARGE SCALE GENOMIC DNA]</scope>
    <source>
        <strain evidence="4">ATCC MYA-139 / BCRC 22969 / CBS 8797 / CCRC 22969 / KCTC 17520 / NBRC 10181 / NCYC 3082</strain>
    </source>
</reference>
<organism evidence="3 4">
    <name type="scientific">Huiozyma naganishii (strain ATCC MYA-139 / BCRC 22969 / CBS 8797 / KCTC 17520 / NBRC 10181 / NCYC 3082 / Yp74L-3)</name>
    <name type="common">Yeast</name>
    <name type="synonym">Kazachstania naganishii</name>
    <dbReference type="NCBI Taxonomy" id="1071383"/>
    <lineage>
        <taxon>Eukaryota</taxon>
        <taxon>Fungi</taxon>
        <taxon>Dikarya</taxon>
        <taxon>Ascomycota</taxon>
        <taxon>Saccharomycotina</taxon>
        <taxon>Saccharomycetes</taxon>
        <taxon>Saccharomycetales</taxon>
        <taxon>Saccharomycetaceae</taxon>
        <taxon>Huiozyma</taxon>
    </lineage>
</organism>
<keyword evidence="4" id="KW-1185">Reference proteome</keyword>
<dbReference type="AlphaFoldDB" id="J7S6B6"/>
<dbReference type="GO" id="GO:0009060">
    <property type="term" value="P:aerobic respiration"/>
    <property type="evidence" value="ECO:0007669"/>
    <property type="project" value="EnsemblFungi"/>
</dbReference>
<feature type="compositionally biased region" description="Low complexity" evidence="1">
    <location>
        <begin position="261"/>
        <end position="277"/>
    </location>
</feature>
<feature type="region of interest" description="Disordered" evidence="1">
    <location>
        <begin position="253"/>
        <end position="277"/>
    </location>
</feature>
<name>J7S6B6_HUIN7</name>
<dbReference type="GO" id="GO:0062060">
    <property type="term" value="F:NuA4 histone acetyltransferase complex binding"/>
    <property type="evidence" value="ECO:0007669"/>
    <property type="project" value="EnsemblFungi"/>
</dbReference>
<feature type="compositionally biased region" description="Low complexity" evidence="1">
    <location>
        <begin position="365"/>
        <end position="379"/>
    </location>
</feature>
<feature type="region of interest" description="Disordered" evidence="1">
    <location>
        <begin position="315"/>
        <end position="419"/>
    </location>
</feature>
<reference evidence="3 4" key="1">
    <citation type="journal article" date="2011" name="Proc. Natl. Acad. Sci. U.S.A.">
        <title>Evolutionary erosion of yeast sex chromosomes by mating-type switching accidents.</title>
        <authorList>
            <person name="Gordon J.L."/>
            <person name="Armisen D."/>
            <person name="Proux-Wera E."/>
            <person name="Oheigeartaigh S.S."/>
            <person name="Byrne K.P."/>
            <person name="Wolfe K.H."/>
        </authorList>
    </citation>
    <scope>NUCLEOTIDE SEQUENCE [LARGE SCALE GENOMIC DNA]</scope>
    <source>
        <strain evidence="4">ATCC MYA-139 / BCRC 22969 / CBS 8797 / CCRC 22969 / KCTC 17520 / NBRC 10181 / NCYC 3082</strain>
    </source>
</reference>
<dbReference type="GO" id="GO:0005634">
    <property type="term" value="C:nucleus"/>
    <property type="evidence" value="ECO:0007669"/>
    <property type="project" value="EnsemblFungi"/>
</dbReference>
<sequence>MALTNPRPLQLLTQMDEHDLLHNSALPLFQFNGVSFPGSETVDVVDINPNLAQAPQGPQLPSSASPLVDGAAIPTDETKPSSGKGKGKRRSSSKKELSAAANGTNTAASSAGSSYNAKNNNPLIEVSKLIPVTGERPLPTDRAGPLEDDVLHAVFIILFESDPSQAGITVKQICDQLLVKHPEMSNLSTKLSNLISAKLNAYVKKIEKGEKTLVYAISREWSNSSPRRMLYIYRGILSPDYKEHAQLVTTQLKEQMGSSQTPAEPAEATTATASAGAPVTASSTDILVKSGSNMNFTLTPEYNIPYAASPVSATLTSTSPNNNNKTNEMTNNTNACTDTSNELMKPPLINAANTATPGSRKRTLNNNNTNKGNNDSDTSNDNKKLGKAMKLSHSSSPRGAAGPLSSPNGTNIHTGNSSIHGSTASLSAYQPIATPSNSSYVTAVAQTPRISKLLPKNGFQQTQTGATSSQSLTNICRLLEQHPPRTESKMDSDDSGGIMTKSAAHLSTDNKDKTQGGDNDWVAMVRNGFLVQEIASPESVSLDDLDCMF</sequence>
<accession>J7S6B6</accession>